<evidence type="ECO:0000256" key="3">
    <source>
        <dbReference type="ARBA" id="ARBA00022692"/>
    </source>
</evidence>
<feature type="domain" description="MacB-like periplasmic core" evidence="8">
    <location>
        <begin position="20"/>
        <end position="207"/>
    </location>
</feature>
<feature type="transmembrane region" description="Helical" evidence="6">
    <location>
        <begin position="289"/>
        <end position="313"/>
    </location>
</feature>
<feature type="transmembrane region" description="Helical" evidence="6">
    <location>
        <begin position="382"/>
        <end position="401"/>
    </location>
</feature>
<accession>A0ABN7Y0C5</accession>
<protein>
    <recommendedName>
        <fullName evidence="11">ABC transporter permease</fullName>
    </recommendedName>
</protein>
<dbReference type="RefSeq" id="WP_224039485.1">
    <property type="nucleotide sequence ID" value="NZ_CAJZAH010000001.1"/>
</dbReference>
<evidence type="ECO:0000256" key="6">
    <source>
        <dbReference type="SAM" id="Phobius"/>
    </source>
</evidence>
<evidence type="ECO:0000313" key="9">
    <source>
        <dbReference type="EMBL" id="CAG9166818.1"/>
    </source>
</evidence>
<keyword evidence="10" id="KW-1185">Reference proteome</keyword>
<evidence type="ECO:0000256" key="5">
    <source>
        <dbReference type="ARBA" id="ARBA00023136"/>
    </source>
</evidence>
<keyword evidence="3 6" id="KW-0812">Transmembrane</keyword>
<dbReference type="PANTHER" id="PTHR43738:SF2">
    <property type="entry name" value="ABC TRANSPORTER PERMEASE"/>
    <property type="match status" value="1"/>
</dbReference>
<proteinExistence type="predicted"/>
<evidence type="ECO:0000259" key="7">
    <source>
        <dbReference type="Pfam" id="PF02687"/>
    </source>
</evidence>
<dbReference type="EMBL" id="CAJZAH010000001">
    <property type="protein sequence ID" value="CAG9166818.1"/>
    <property type="molecule type" value="Genomic_DNA"/>
</dbReference>
<dbReference type="Pfam" id="PF02687">
    <property type="entry name" value="FtsX"/>
    <property type="match status" value="1"/>
</dbReference>
<evidence type="ECO:0000313" key="10">
    <source>
        <dbReference type="Proteomes" id="UP000721236"/>
    </source>
</evidence>
<evidence type="ECO:0000256" key="4">
    <source>
        <dbReference type="ARBA" id="ARBA00022989"/>
    </source>
</evidence>
<dbReference type="InterPro" id="IPR003838">
    <property type="entry name" value="ABC3_permease_C"/>
</dbReference>
<sequence length="418" mass="44251">MVIPMLAARSAWNRRSSLVLMLIAIALSTALLLGIERVRQQVRVGFAQSIAGTDLVVGARSSPVQLVLSAIFRLGVPTHNVSWSSVQRLAAHPSVAWTVPLSLGDSHRGFPVLATSAAYFDHYRYGSGKPLALATGRRFDALFDAVLGAEVARALDYRVGDRIVLSHGGGQTTSPAHADKPFTVVGVLAPTGTPVDRTVHIGLPAMQAIHLDWEGGAPMPGLAIPPELVRKFDLTPTSVSAVLVGLKLRSHVFSVQREIASDRDEALTAVLPGVALDELWSVIGHAERAMLLMSGLVVFVGLAGLVSTVLGALDARRRELALLRAAGASPRHLMAMLALEGFVVVCAGAALGVALLSVLSVLMRPWLEAELGVALPLAWPTLREWALLGAVVLTGFCAGLLPGWRAYRMSVSDGLFPN</sequence>
<dbReference type="Proteomes" id="UP000721236">
    <property type="component" value="Unassembled WGS sequence"/>
</dbReference>
<keyword evidence="5 6" id="KW-0472">Membrane</keyword>
<keyword evidence="2" id="KW-1003">Cell membrane</keyword>
<comment type="subcellular location">
    <subcellularLocation>
        <location evidence="1">Cell membrane</location>
        <topology evidence="1">Multi-pass membrane protein</topology>
    </subcellularLocation>
</comment>
<feature type="domain" description="ABC3 transporter permease C-terminal" evidence="7">
    <location>
        <begin position="292"/>
        <end position="410"/>
    </location>
</feature>
<evidence type="ECO:0000259" key="8">
    <source>
        <dbReference type="Pfam" id="PF12704"/>
    </source>
</evidence>
<comment type="caution">
    <text evidence="9">The sequence shown here is derived from an EMBL/GenBank/DDBJ whole genome shotgun (WGS) entry which is preliminary data.</text>
</comment>
<dbReference type="PANTHER" id="PTHR43738">
    <property type="entry name" value="ABC TRANSPORTER, MEMBRANE PROTEIN"/>
    <property type="match status" value="1"/>
</dbReference>
<keyword evidence="4 6" id="KW-1133">Transmembrane helix</keyword>
<evidence type="ECO:0000256" key="2">
    <source>
        <dbReference type="ARBA" id="ARBA00022475"/>
    </source>
</evidence>
<feature type="transmembrane region" description="Helical" evidence="6">
    <location>
        <begin position="333"/>
        <end position="362"/>
    </location>
</feature>
<reference evidence="9 10" key="1">
    <citation type="submission" date="2021-08" db="EMBL/GenBank/DDBJ databases">
        <authorList>
            <person name="Peeters C."/>
        </authorList>
    </citation>
    <scope>NUCLEOTIDE SEQUENCE [LARGE SCALE GENOMIC DNA]</scope>
    <source>
        <strain evidence="9 10">LMG 21510</strain>
    </source>
</reference>
<dbReference type="Pfam" id="PF12704">
    <property type="entry name" value="MacB_PCD"/>
    <property type="match status" value="1"/>
</dbReference>
<gene>
    <name evidence="9" type="ORF">LMG21510_00559</name>
</gene>
<dbReference type="InterPro" id="IPR025857">
    <property type="entry name" value="MacB_PCD"/>
</dbReference>
<evidence type="ECO:0008006" key="11">
    <source>
        <dbReference type="Google" id="ProtNLM"/>
    </source>
</evidence>
<evidence type="ECO:0000256" key="1">
    <source>
        <dbReference type="ARBA" id="ARBA00004651"/>
    </source>
</evidence>
<dbReference type="InterPro" id="IPR051125">
    <property type="entry name" value="ABC-4/HrtB_transporter"/>
</dbReference>
<organism evidence="9 10">
    <name type="scientific">Cupriavidus respiraculi</name>
    <dbReference type="NCBI Taxonomy" id="195930"/>
    <lineage>
        <taxon>Bacteria</taxon>
        <taxon>Pseudomonadati</taxon>
        <taxon>Pseudomonadota</taxon>
        <taxon>Betaproteobacteria</taxon>
        <taxon>Burkholderiales</taxon>
        <taxon>Burkholderiaceae</taxon>
        <taxon>Cupriavidus</taxon>
    </lineage>
</organism>
<name>A0ABN7Y0C5_9BURK</name>